<accession>A0A853AAZ6</accession>
<dbReference type="PANTHER" id="PTHR43005">
    <property type="entry name" value="BLR7065 PROTEIN"/>
    <property type="match status" value="1"/>
</dbReference>
<keyword evidence="6 7" id="KW-0472">Membrane</keyword>
<evidence type="ECO:0000256" key="4">
    <source>
        <dbReference type="ARBA" id="ARBA00022692"/>
    </source>
</evidence>
<feature type="transmembrane region" description="Helical" evidence="7">
    <location>
        <begin position="170"/>
        <end position="191"/>
    </location>
</feature>
<dbReference type="Pfam" id="PF00528">
    <property type="entry name" value="BPD_transp_1"/>
    <property type="match status" value="1"/>
</dbReference>
<dbReference type="GO" id="GO:0055085">
    <property type="term" value="P:transmembrane transport"/>
    <property type="evidence" value="ECO:0007669"/>
    <property type="project" value="InterPro"/>
</dbReference>
<evidence type="ECO:0000256" key="1">
    <source>
        <dbReference type="ARBA" id="ARBA00004651"/>
    </source>
</evidence>
<dbReference type="Gene3D" id="1.10.3720.10">
    <property type="entry name" value="MetI-like"/>
    <property type="match status" value="1"/>
</dbReference>
<evidence type="ECO:0000256" key="5">
    <source>
        <dbReference type="ARBA" id="ARBA00022989"/>
    </source>
</evidence>
<dbReference type="CDD" id="cd06261">
    <property type="entry name" value="TM_PBP2"/>
    <property type="match status" value="1"/>
</dbReference>
<dbReference type="PANTHER" id="PTHR43005:SF1">
    <property type="entry name" value="SPERMIDINE_PUTRESCINE TRANSPORT SYSTEM PERMEASE PROTEIN"/>
    <property type="match status" value="1"/>
</dbReference>
<dbReference type="RefSeq" id="WP_179816645.1">
    <property type="nucleotide sequence ID" value="NZ_JACBZD010000002.1"/>
</dbReference>
<sequence length="320" mass="34839">MSTALTPAPAPAPAAGPPAAGRAGRRADLARLGFYLPATLYLLVFFGYPIVTSVVMSFQDYTVNSFYTGDAPWNGLANYAEVFRDELFGATLWHTAVFTAASLAFQFAIGLALAVFFRRHFPLGGVLRALLLLPWLLPLIVSGTVFRWLLDQDYGVVNNVLTGLNLISEPVPWLVSTDTALIAVIITNIWIGIPFNMVILYGGLQSIPDTLYEAAALDGAGPWQRFRHITWPLLRPVTAVVLMLGLIYTVKAFDVVIVLTQGGPADSTQLLSTWSYELSFTDLHFGQGAAVGNVLIAIAMLFAVVYLRSTRRAEAEQDAR</sequence>
<reference evidence="10 11" key="1">
    <citation type="submission" date="2020-07" db="EMBL/GenBank/DDBJ databases">
        <title>Sequencing the genomes of 1000 actinobacteria strains.</title>
        <authorList>
            <person name="Klenk H.-P."/>
        </authorList>
    </citation>
    <scope>NUCLEOTIDE SEQUENCE [LARGE SCALE GENOMIC DNA]</scope>
    <source>
        <strain evidence="10 11">DSM 42178</strain>
    </source>
</reference>
<feature type="transmembrane region" description="Helical" evidence="7">
    <location>
        <begin position="92"/>
        <end position="117"/>
    </location>
</feature>
<evidence type="ECO:0000256" key="3">
    <source>
        <dbReference type="ARBA" id="ARBA00022475"/>
    </source>
</evidence>
<feature type="transmembrane region" description="Helical" evidence="7">
    <location>
        <begin position="285"/>
        <end position="307"/>
    </location>
</feature>
<comment type="similarity">
    <text evidence="7">Belongs to the binding-protein-dependent transport system permease family.</text>
</comment>
<feature type="region of interest" description="Disordered" evidence="8">
    <location>
        <begin position="1"/>
        <end position="21"/>
    </location>
</feature>
<organism evidence="10 11">
    <name type="scientific">Allostreptomyces psammosilenae</name>
    <dbReference type="NCBI Taxonomy" id="1892865"/>
    <lineage>
        <taxon>Bacteria</taxon>
        <taxon>Bacillati</taxon>
        <taxon>Actinomycetota</taxon>
        <taxon>Actinomycetes</taxon>
        <taxon>Kitasatosporales</taxon>
        <taxon>Streptomycetaceae</taxon>
        <taxon>Allostreptomyces</taxon>
    </lineage>
</organism>
<evidence type="ECO:0000256" key="8">
    <source>
        <dbReference type="SAM" id="MobiDB-lite"/>
    </source>
</evidence>
<proteinExistence type="inferred from homology"/>
<evidence type="ECO:0000256" key="7">
    <source>
        <dbReference type="RuleBase" id="RU363032"/>
    </source>
</evidence>
<dbReference type="GO" id="GO:0005886">
    <property type="term" value="C:plasma membrane"/>
    <property type="evidence" value="ECO:0007669"/>
    <property type="project" value="UniProtKB-SubCell"/>
</dbReference>
<gene>
    <name evidence="10" type="ORF">FHU37_004707</name>
</gene>
<dbReference type="SUPFAM" id="SSF161098">
    <property type="entry name" value="MetI-like"/>
    <property type="match status" value="1"/>
</dbReference>
<keyword evidence="4 7" id="KW-0812">Transmembrane</keyword>
<keyword evidence="3" id="KW-1003">Cell membrane</keyword>
<comment type="subcellular location">
    <subcellularLocation>
        <location evidence="1 7">Cell membrane</location>
        <topology evidence="1 7">Multi-pass membrane protein</topology>
    </subcellularLocation>
</comment>
<feature type="transmembrane region" description="Helical" evidence="7">
    <location>
        <begin position="129"/>
        <end position="150"/>
    </location>
</feature>
<evidence type="ECO:0000256" key="6">
    <source>
        <dbReference type="ARBA" id="ARBA00023136"/>
    </source>
</evidence>
<feature type="transmembrane region" description="Helical" evidence="7">
    <location>
        <begin position="32"/>
        <end position="51"/>
    </location>
</feature>
<keyword evidence="5 7" id="KW-1133">Transmembrane helix</keyword>
<keyword evidence="11" id="KW-1185">Reference proteome</keyword>
<dbReference type="AlphaFoldDB" id="A0A853AAZ6"/>
<keyword evidence="2 7" id="KW-0813">Transport</keyword>
<protein>
    <submittedName>
        <fullName evidence="10">Multiple sugar transport system permease protein</fullName>
    </submittedName>
</protein>
<dbReference type="Proteomes" id="UP000567795">
    <property type="component" value="Unassembled WGS sequence"/>
</dbReference>
<dbReference type="InterPro" id="IPR000515">
    <property type="entry name" value="MetI-like"/>
</dbReference>
<evidence type="ECO:0000313" key="10">
    <source>
        <dbReference type="EMBL" id="NYI07678.1"/>
    </source>
</evidence>
<dbReference type="PROSITE" id="PS50928">
    <property type="entry name" value="ABC_TM1"/>
    <property type="match status" value="1"/>
</dbReference>
<dbReference type="EMBL" id="JACBZD010000002">
    <property type="protein sequence ID" value="NYI07678.1"/>
    <property type="molecule type" value="Genomic_DNA"/>
</dbReference>
<feature type="domain" description="ABC transmembrane type-1" evidence="9">
    <location>
        <begin position="92"/>
        <end position="306"/>
    </location>
</feature>
<feature type="transmembrane region" description="Helical" evidence="7">
    <location>
        <begin position="233"/>
        <end position="250"/>
    </location>
</feature>
<evidence type="ECO:0000259" key="9">
    <source>
        <dbReference type="PROSITE" id="PS50928"/>
    </source>
</evidence>
<evidence type="ECO:0000256" key="2">
    <source>
        <dbReference type="ARBA" id="ARBA00022448"/>
    </source>
</evidence>
<comment type="caution">
    <text evidence="10">The sequence shown here is derived from an EMBL/GenBank/DDBJ whole genome shotgun (WGS) entry which is preliminary data.</text>
</comment>
<dbReference type="InterPro" id="IPR035906">
    <property type="entry name" value="MetI-like_sf"/>
</dbReference>
<evidence type="ECO:0000313" key="11">
    <source>
        <dbReference type="Proteomes" id="UP000567795"/>
    </source>
</evidence>
<name>A0A853AAZ6_9ACTN</name>
<keyword evidence="10" id="KW-0762">Sugar transport</keyword>